<evidence type="ECO:0000256" key="1">
    <source>
        <dbReference type="ARBA" id="ARBA00023242"/>
    </source>
</evidence>
<dbReference type="GO" id="GO:0000981">
    <property type="term" value="F:DNA-binding transcription factor activity, RNA polymerase II-specific"/>
    <property type="evidence" value="ECO:0007669"/>
    <property type="project" value="InterPro"/>
</dbReference>
<keyword evidence="4" id="KW-1185">Reference proteome</keyword>
<feature type="region of interest" description="Disordered" evidence="2">
    <location>
        <begin position="1"/>
        <end position="22"/>
    </location>
</feature>
<reference evidence="3" key="2">
    <citation type="submission" date="2023-05" db="EMBL/GenBank/DDBJ databases">
        <authorList>
            <consortium name="Lawrence Berkeley National Laboratory"/>
            <person name="Steindorff A."/>
            <person name="Hensen N."/>
            <person name="Bonometti L."/>
            <person name="Westerberg I."/>
            <person name="Brannstrom I.O."/>
            <person name="Guillou S."/>
            <person name="Cros-Aarteil S."/>
            <person name="Calhoun S."/>
            <person name="Haridas S."/>
            <person name="Kuo A."/>
            <person name="Mondo S."/>
            <person name="Pangilinan J."/>
            <person name="Riley R."/>
            <person name="Labutti K."/>
            <person name="Andreopoulos B."/>
            <person name="Lipzen A."/>
            <person name="Chen C."/>
            <person name="Yanf M."/>
            <person name="Daum C."/>
            <person name="Ng V."/>
            <person name="Clum A."/>
            <person name="Ohm R."/>
            <person name="Martin F."/>
            <person name="Silar P."/>
            <person name="Natvig D."/>
            <person name="Lalanne C."/>
            <person name="Gautier V."/>
            <person name="Ament-Velasquez S.L."/>
            <person name="Kruys A."/>
            <person name="Hutchinson M.I."/>
            <person name="Powell A.J."/>
            <person name="Barry K."/>
            <person name="Miller A.N."/>
            <person name="Grigoriev I.V."/>
            <person name="Debuchy R."/>
            <person name="Gladieux P."/>
            <person name="Thoren M.H."/>
            <person name="Johannesson H."/>
        </authorList>
    </citation>
    <scope>NUCLEOTIDE SEQUENCE</scope>
    <source>
        <strain evidence="3">CBS 532.94</strain>
    </source>
</reference>
<evidence type="ECO:0000313" key="4">
    <source>
        <dbReference type="Proteomes" id="UP001303760"/>
    </source>
</evidence>
<reference evidence="3" key="1">
    <citation type="journal article" date="2023" name="Mol. Phylogenet. Evol.">
        <title>Genome-scale phylogeny and comparative genomics of the fungal order Sordariales.</title>
        <authorList>
            <person name="Hensen N."/>
            <person name="Bonometti L."/>
            <person name="Westerberg I."/>
            <person name="Brannstrom I.O."/>
            <person name="Guillou S."/>
            <person name="Cros-Aarteil S."/>
            <person name="Calhoun S."/>
            <person name="Haridas S."/>
            <person name="Kuo A."/>
            <person name="Mondo S."/>
            <person name="Pangilinan J."/>
            <person name="Riley R."/>
            <person name="LaButti K."/>
            <person name="Andreopoulos B."/>
            <person name="Lipzen A."/>
            <person name="Chen C."/>
            <person name="Yan M."/>
            <person name="Daum C."/>
            <person name="Ng V."/>
            <person name="Clum A."/>
            <person name="Steindorff A."/>
            <person name="Ohm R.A."/>
            <person name="Martin F."/>
            <person name="Silar P."/>
            <person name="Natvig D.O."/>
            <person name="Lalanne C."/>
            <person name="Gautier V."/>
            <person name="Ament-Velasquez S.L."/>
            <person name="Kruys A."/>
            <person name="Hutchinson M.I."/>
            <person name="Powell A.J."/>
            <person name="Barry K."/>
            <person name="Miller A.N."/>
            <person name="Grigoriev I.V."/>
            <person name="Debuchy R."/>
            <person name="Gladieux P."/>
            <person name="Hiltunen Thoren M."/>
            <person name="Johannesson H."/>
        </authorList>
    </citation>
    <scope>NUCLEOTIDE SEQUENCE</scope>
    <source>
        <strain evidence="3">CBS 532.94</strain>
    </source>
</reference>
<dbReference type="EMBL" id="MU860194">
    <property type="protein sequence ID" value="KAK4236420.1"/>
    <property type="molecule type" value="Genomic_DNA"/>
</dbReference>
<comment type="caution">
    <text evidence="3">The sequence shown here is derived from an EMBL/GenBank/DDBJ whole genome shotgun (WGS) entry which is preliminary data.</text>
</comment>
<dbReference type="Gene3D" id="4.10.240.10">
    <property type="entry name" value="Zn(2)-C6 fungal-type DNA-binding domain"/>
    <property type="match status" value="1"/>
</dbReference>
<dbReference type="InterPro" id="IPR036864">
    <property type="entry name" value="Zn2-C6_fun-type_DNA-bd_sf"/>
</dbReference>
<name>A0AAN7HCN4_9PEZI</name>
<gene>
    <name evidence="3" type="ORF">C8A03DRAFT_16935</name>
</gene>
<dbReference type="InterPro" id="IPR001138">
    <property type="entry name" value="Zn2Cys6_DnaBD"/>
</dbReference>
<organism evidence="3 4">
    <name type="scientific">Achaetomium macrosporum</name>
    <dbReference type="NCBI Taxonomy" id="79813"/>
    <lineage>
        <taxon>Eukaryota</taxon>
        <taxon>Fungi</taxon>
        <taxon>Dikarya</taxon>
        <taxon>Ascomycota</taxon>
        <taxon>Pezizomycotina</taxon>
        <taxon>Sordariomycetes</taxon>
        <taxon>Sordariomycetidae</taxon>
        <taxon>Sordariales</taxon>
        <taxon>Chaetomiaceae</taxon>
        <taxon>Achaetomium</taxon>
    </lineage>
</organism>
<accession>A0AAN7HCN4</accession>
<dbReference type="AlphaFoldDB" id="A0AAN7HCN4"/>
<feature type="region of interest" description="Disordered" evidence="2">
    <location>
        <begin position="95"/>
        <end position="128"/>
    </location>
</feature>
<dbReference type="Proteomes" id="UP001303760">
    <property type="component" value="Unassembled WGS sequence"/>
</dbReference>
<evidence type="ECO:0008006" key="5">
    <source>
        <dbReference type="Google" id="ProtNLM"/>
    </source>
</evidence>
<keyword evidence="1" id="KW-0539">Nucleus</keyword>
<dbReference type="SUPFAM" id="SSF57701">
    <property type="entry name" value="Zn2/Cys6 DNA-binding domain"/>
    <property type="match status" value="1"/>
</dbReference>
<protein>
    <recommendedName>
        <fullName evidence="5">Zn(2)-C6 fungal-type domain-containing protein</fullName>
    </recommendedName>
</protein>
<evidence type="ECO:0000256" key="2">
    <source>
        <dbReference type="SAM" id="MobiDB-lite"/>
    </source>
</evidence>
<dbReference type="GO" id="GO:0008270">
    <property type="term" value="F:zinc ion binding"/>
    <property type="evidence" value="ECO:0007669"/>
    <property type="project" value="InterPro"/>
</dbReference>
<proteinExistence type="predicted"/>
<evidence type="ECO:0000313" key="3">
    <source>
        <dbReference type="EMBL" id="KAK4236420.1"/>
    </source>
</evidence>
<sequence length="467" mass="49797">MTASLTQARAFDPVPPPMPRRQSCDRCHEQKVRCVTEGADGALIIGGIAEENALSLRGHVVSSVPCVRCRKAGAVCIYSPGIGLGILEHPNEPVHEPVAPQIPNSLSPPAPTPLCEQGNQHGSTLEGPPSGQWLMSPFNSGSNHQFLGGMCQLASFSEAVSNPRIPCASPLYPASGPDASSPAEKFVGSYPLVCPSTPDYSLGELAQISLRVHLASRVLASSVRTLATLSSPAVNDVIDAACSLVSFVDRYAPQRLAPLSPPPVDGGIPVHGSIEGSAMTSFDSPYPGVYSATDQALDSSIRLMVHSCHQAILGVFEELTVSSLLLLAEPQQPTPPGTPPHPGAFHPHNTQIVVQTNQISSLLSQLDRAILSLSRTPNPPRPQRHNSMPLTTAVLRQSTPTDYGIPREVDGHFGTPLDSALHQGEHGTWRQTAAGSLFIEMEQRQLRVSEQVKAVERLLMRQSHVIL</sequence>
<dbReference type="CDD" id="cd00067">
    <property type="entry name" value="GAL4"/>
    <property type="match status" value="1"/>
</dbReference>